<name>A0A2A4G865_9FLAO</name>
<evidence type="ECO:0000313" key="2">
    <source>
        <dbReference type="Proteomes" id="UP000219559"/>
    </source>
</evidence>
<dbReference type="AlphaFoldDB" id="A0A2A4G865"/>
<gene>
    <name evidence="1" type="ORF">B7P33_11910</name>
</gene>
<accession>A0A2A4G865</accession>
<keyword evidence="2" id="KW-1185">Reference proteome</keyword>
<protein>
    <submittedName>
        <fullName evidence="1">Uncharacterized protein</fullName>
    </submittedName>
</protein>
<organism evidence="1 2">
    <name type="scientific">Sediminicola luteus</name>
    <dbReference type="NCBI Taxonomy" id="319238"/>
    <lineage>
        <taxon>Bacteria</taxon>
        <taxon>Pseudomonadati</taxon>
        <taxon>Bacteroidota</taxon>
        <taxon>Flavobacteriia</taxon>
        <taxon>Flavobacteriales</taxon>
        <taxon>Flavobacteriaceae</taxon>
        <taxon>Sediminicola</taxon>
    </lineage>
</organism>
<dbReference type="Proteomes" id="UP000219559">
    <property type="component" value="Unassembled WGS sequence"/>
</dbReference>
<proteinExistence type="predicted"/>
<dbReference type="RefSeq" id="WP_097442669.1">
    <property type="nucleotide sequence ID" value="NZ_NBWU01000004.1"/>
</dbReference>
<sequence length="200" mass="22887">MTFKWPLLVVLCCSFGLYGQKKNVLDELKGKPAGLQSNRKTVKRTYNVDFDVVKDAKYPGFGHGIEPIIKVGDELIPFQSGHFIDQGKIKNINVIRKDTVFAGKAYDAILELEVPKALIRRLITLYDLQRQYTDVKGKALYVVNHEFIYEDPGTLKIDPAYILEVRIGQVDYGNDFQFPVIHILTKTKENIEKKNTIIIR</sequence>
<dbReference type="EMBL" id="NBWU01000004">
    <property type="protein sequence ID" value="PCE63952.1"/>
    <property type="molecule type" value="Genomic_DNA"/>
</dbReference>
<comment type="caution">
    <text evidence="1">The sequence shown here is derived from an EMBL/GenBank/DDBJ whole genome shotgun (WGS) entry which is preliminary data.</text>
</comment>
<evidence type="ECO:0000313" key="1">
    <source>
        <dbReference type="EMBL" id="PCE63952.1"/>
    </source>
</evidence>
<reference evidence="1 2" key="1">
    <citation type="submission" date="2017-04" db="EMBL/GenBank/DDBJ databases">
        <title>A new member of the family Flavobacteriaceae isolated from ascidians.</title>
        <authorList>
            <person name="Chen L."/>
        </authorList>
    </citation>
    <scope>NUCLEOTIDE SEQUENCE [LARGE SCALE GENOMIC DNA]</scope>
    <source>
        <strain evidence="1 2">HQA918</strain>
    </source>
</reference>